<evidence type="ECO:0000256" key="5">
    <source>
        <dbReference type="SAM" id="MobiDB-lite"/>
    </source>
</evidence>
<keyword evidence="2 4" id="KW-0694">RNA-binding</keyword>
<dbReference type="AlphaFoldDB" id="A0A1G4J0J6"/>
<dbReference type="SMART" id="SM00361">
    <property type="entry name" value="RRM_1"/>
    <property type="match status" value="1"/>
</dbReference>
<accession>A0A1G4J0J6</accession>
<proteinExistence type="predicted"/>
<dbReference type="PROSITE" id="PS50102">
    <property type="entry name" value="RRM"/>
    <property type="match status" value="1"/>
</dbReference>
<feature type="region of interest" description="Disordered" evidence="5">
    <location>
        <begin position="1"/>
        <end position="87"/>
    </location>
</feature>
<evidence type="ECO:0000256" key="3">
    <source>
        <dbReference type="ARBA" id="ARBA00023187"/>
    </source>
</evidence>
<dbReference type="SMART" id="SM00360">
    <property type="entry name" value="RRM"/>
    <property type="match status" value="1"/>
</dbReference>
<dbReference type="InterPro" id="IPR003954">
    <property type="entry name" value="RRM_euk-type"/>
</dbReference>
<dbReference type="SUPFAM" id="SSF54928">
    <property type="entry name" value="RNA-binding domain, RBD"/>
    <property type="match status" value="1"/>
</dbReference>
<evidence type="ECO:0000313" key="8">
    <source>
        <dbReference type="Proteomes" id="UP000191144"/>
    </source>
</evidence>
<evidence type="ECO:0000256" key="1">
    <source>
        <dbReference type="ARBA" id="ARBA00022664"/>
    </source>
</evidence>
<feature type="compositionally biased region" description="Basic and acidic residues" evidence="5">
    <location>
        <begin position="38"/>
        <end position="51"/>
    </location>
</feature>
<dbReference type="InterPro" id="IPR035979">
    <property type="entry name" value="RBD_domain_sf"/>
</dbReference>
<dbReference type="Pfam" id="PF00076">
    <property type="entry name" value="RRM_1"/>
    <property type="match status" value="1"/>
</dbReference>
<protein>
    <submittedName>
        <fullName evidence="7">LAME_0C03906g1_1</fullName>
    </submittedName>
</protein>
<dbReference type="InterPro" id="IPR012677">
    <property type="entry name" value="Nucleotide-bd_a/b_plait_sf"/>
</dbReference>
<dbReference type="PANTHER" id="PTHR23139">
    <property type="entry name" value="RNA-BINDING PROTEIN"/>
    <property type="match status" value="1"/>
</dbReference>
<gene>
    <name evidence="7" type="ORF">LAME_0C03906G</name>
</gene>
<feature type="domain" description="RRM" evidence="6">
    <location>
        <begin position="384"/>
        <end position="467"/>
    </location>
</feature>
<organism evidence="7 8">
    <name type="scientific">Lachancea meyersii CBS 8951</name>
    <dbReference type="NCBI Taxonomy" id="1266667"/>
    <lineage>
        <taxon>Eukaryota</taxon>
        <taxon>Fungi</taxon>
        <taxon>Dikarya</taxon>
        <taxon>Ascomycota</taxon>
        <taxon>Saccharomycotina</taxon>
        <taxon>Saccharomycetes</taxon>
        <taxon>Saccharomycetales</taxon>
        <taxon>Saccharomycetaceae</taxon>
        <taxon>Lachancea</taxon>
    </lineage>
</organism>
<evidence type="ECO:0000256" key="2">
    <source>
        <dbReference type="ARBA" id="ARBA00022884"/>
    </source>
</evidence>
<dbReference type="CDD" id="cd12232">
    <property type="entry name" value="RRM3_U2AF65"/>
    <property type="match status" value="1"/>
</dbReference>
<dbReference type="OrthoDB" id="10266058at2759"/>
<dbReference type="EMBL" id="LT598479">
    <property type="protein sequence ID" value="SCU83082.1"/>
    <property type="molecule type" value="Genomic_DNA"/>
</dbReference>
<dbReference type="GO" id="GO:0006397">
    <property type="term" value="P:mRNA processing"/>
    <property type="evidence" value="ECO:0007669"/>
    <property type="project" value="UniProtKB-KW"/>
</dbReference>
<keyword evidence="1" id="KW-0507">mRNA processing</keyword>
<keyword evidence="3" id="KW-0508">mRNA splicing</keyword>
<dbReference type="GO" id="GO:0003723">
    <property type="term" value="F:RNA binding"/>
    <property type="evidence" value="ECO:0007669"/>
    <property type="project" value="UniProtKB-UniRule"/>
</dbReference>
<dbReference type="Proteomes" id="UP000191144">
    <property type="component" value="Chromosome C"/>
</dbReference>
<dbReference type="GO" id="GO:0008380">
    <property type="term" value="P:RNA splicing"/>
    <property type="evidence" value="ECO:0007669"/>
    <property type="project" value="UniProtKB-KW"/>
</dbReference>
<sequence>MSSGGANGRFPAGPSGNYESNGYRSREKRVNRNFRGNRYQEESESRYEGRASRGRYGNGFRGARRGTGSRFQQDYRRGNGNGNGRYESRWNDDDVDWEQVVPLNERQRMRPSLWDKPLKGFENVPAERAKLSGLFPLPGQPQELDRSKLDGIVSSGVLTRRTRILFEDPTRANLSKTKYNQILILTAVGSTKPELNEITKFVDSFVKLIDDTQDLKSHAILSDNRLKLHFSSEEITTMVLSCQKYIEAQTKCKFIWQRPGECIRKYKPQDAICGGEVIALLGLEKSDQEALMEDLRKNGVEVNWLKLIVLEKTQEFTGAALLEPISWNNNIRHYRWIRPNDSKLHQDFEEVTFQQLPHLVTRRDHEASRVIVLLNCVDGKDLKNEDFVRELHDCMAQSEIMTSFGEIESVKIPKPGADYRNSFETIEESIGKIFVKFKEVESARSAMQKLPGRQFNDRTVLCAYFSERDYNMGIL</sequence>
<evidence type="ECO:0000313" key="7">
    <source>
        <dbReference type="EMBL" id="SCU83082.1"/>
    </source>
</evidence>
<evidence type="ECO:0000256" key="4">
    <source>
        <dbReference type="PROSITE-ProRule" id="PRU00176"/>
    </source>
</evidence>
<keyword evidence="8" id="KW-1185">Reference proteome</keyword>
<dbReference type="InterPro" id="IPR000504">
    <property type="entry name" value="RRM_dom"/>
</dbReference>
<dbReference type="Gene3D" id="3.30.70.330">
    <property type="match status" value="1"/>
</dbReference>
<evidence type="ECO:0000259" key="6">
    <source>
        <dbReference type="PROSITE" id="PS50102"/>
    </source>
</evidence>
<name>A0A1G4J0J6_9SACH</name>
<reference evidence="8" key="1">
    <citation type="submission" date="2016-03" db="EMBL/GenBank/DDBJ databases">
        <authorList>
            <person name="Devillers Hugo."/>
        </authorList>
    </citation>
    <scope>NUCLEOTIDE SEQUENCE [LARGE SCALE GENOMIC DNA]</scope>
</reference>